<dbReference type="AlphaFoldDB" id="A0A809R6A5"/>
<evidence type="ECO:0000313" key="2">
    <source>
        <dbReference type="Proteomes" id="UP000662873"/>
    </source>
</evidence>
<organism evidence="1 2">
    <name type="scientific">Candidatus Nitrosymbiomonas proteolyticus</name>
    <dbReference type="NCBI Taxonomy" id="2608984"/>
    <lineage>
        <taxon>Bacteria</taxon>
        <taxon>Bacillati</taxon>
        <taxon>Armatimonadota</taxon>
        <taxon>Armatimonadota incertae sedis</taxon>
        <taxon>Candidatus Nitrosymbiomonas</taxon>
    </lineage>
</organism>
<name>A0A809R6A5_9BACT</name>
<sequence length="257" mass="29091">MVRLYLRRVKGAELTTLDELWNSTSPSAKTFSDAAATLDEPVRAYFARTFSPGAVLPRAARLRMHGEIKLNRWLPFEAEQVIHLDRGMVWKAKVRMGRMRISGWDRVIGGRGDMVWKLFGLVPMLKSSGPNVDRSAIGRYHAESIWLPSRLLERAEWLRSSQQGSLEVSLSDWGQATTLRLTTNQTGDLVSVASNRWGNPQGKEYAEHPFGAWIEESRAFEGITIPTKVRVGWFFGSPQFETDGEFFRAEVTSAIFK</sequence>
<accession>A0A809R6A5</accession>
<protein>
    <submittedName>
        <fullName evidence="1">Uncharacterized protein</fullName>
    </submittedName>
</protein>
<dbReference type="Pfam" id="PF20181">
    <property type="entry name" value="DUF6544"/>
    <property type="match status" value="1"/>
</dbReference>
<dbReference type="InterPro" id="IPR046674">
    <property type="entry name" value="DUF6544"/>
</dbReference>
<dbReference type="EMBL" id="AP021858">
    <property type="protein sequence ID" value="BBO23080.1"/>
    <property type="molecule type" value="Genomic_DNA"/>
</dbReference>
<dbReference type="Proteomes" id="UP000662873">
    <property type="component" value="Chromosome"/>
</dbReference>
<reference evidence="1" key="1">
    <citation type="journal article" name="DNA Res.">
        <title>The physiological potential of anammox bacteria as revealed by their core genome structure.</title>
        <authorList>
            <person name="Okubo T."/>
            <person name="Toyoda A."/>
            <person name="Fukuhara K."/>
            <person name="Uchiyama I."/>
            <person name="Harigaya Y."/>
            <person name="Kuroiwa M."/>
            <person name="Suzuki T."/>
            <person name="Murakami Y."/>
            <person name="Suwa Y."/>
            <person name="Takami H."/>
        </authorList>
    </citation>
    <scope>NUCLEOTIDE SEQUENCE</scope>
    <source>
        <strain evidence="1">317325-2</strain>
    </source>
</reference>
<proteinExistence type="predicted"/>
<dbReference type="KEGG" id="npy:NPRO_06750"/>
<evidence type="ECO:0000313" key="1">
    <source>
        <dbReference type="EMBL" id="BBO23080.1"/>
    </source>
</evidence>
<gene>
    <name evidence="1" type="ORF">NPRO_06750</name>
</gene>